<evidence type="ECO:0000313" key="6">
    <source>
        <dbReference type="Proteomes" id="UP000800200"/>
    </source>
</evidence>
<dbReference type="Pfam" id="PF05199">
    <property type="entry name" value="GMC_oxred_C"/>
    <property type="match status" value="1"/>
</dbReference>
<evidence type="ECO:0000256" key="2">
    <source>
        <dbReference type="PIRSR" id="PIRSR000137-2"/>
    </source>
</evidence>
<dbReference type="OrthoDB" id="269227at2759"/>
<evidence type="ECO:0000256" key="1">
    <source>
        <dbReference type="ARBA" id="ARBA00010790"/>
    </source>
</evidence>
<dbReference type="PIRSF" id="PIRSF000137">
    <property type="entry name" value="Alcohol_oxidase"/>
    <property type="match status" value="1"/>
</dbReference>
<dbReference type="InterPro" id="IPR036188">
    <property type="entry name" value="FAD/NAD-bd_sf"/>
</dbReference>
<reference evidence="5" key="1">
    <citation type="journal article" date="2020" name="Stud. Mycol.">
        <title>101 Dothideomycetes genomes: a test case for predicting lifestyles and emergence of pathogens.</title>
        <authorList>
            <person name="Haridas S."/>
            <person name="Albert R."/>
            <person name="Binder M."/>
            <person name="Bloem J."/>
            <person name="Labutti K."/>
            <person name="Salamov A."/>
            <person name="Andreopoulos B."/>
            <person name="Baker S."/>
            <person name="Barry K."/>
            <person name="Bills G."/>
            <person name="Bluhm B."/>
            <person name="Cannon C."/>
            <person name="Castanera R."/>
            <person name="Culley D."/>
            <person name="Daum C."/>
            <person name="Ezra D."/>
            <person name="Gonzalez J."/>
            <person name="Henrissat B."/>
            <person name="Kuo A."/>
            <person name="Liang C."/>
            <person name="Lipzen A."/>
            <person name="Lutzoni F."/>
            <person name="Magnuson J."/>
            <person name="Mondo S."/>
            <person name="Nolan M."/>
            <person name="Ohm R."/>
            <person name="Pangilinan J."/>
            <person name="Park H.-J."/>
            <person name="Ramirez L."/>
            <person name="Alfaro M."/>
            <person name="Sun H."/>
            <person name="Tritt A."/>
            <person name="Yoshinaga Y."/>
            <person name="Zwiers L.-H."/>
            <person name="Turgeon B."/>
            <person name="Goodwin S."/>
            <person name="Spatafora J."/>
            <person name="Crous P."/>
            <person name="Grigoriev I."/>
        </authorList>
    </citation>
    <scope>NUCLEOTIDE SEQUENCE</scope>
    <source>
        <strain evidence="5">CBS 207.26</strain>
    </source>
</reference>
<dbReference type="PANTHER" id="PTHR11552:SF210">
    <property type="entry name" value="GLUCOSE-METHANOL-CHOLINE OXIDOREDUCTASE N-TERMINAL DOMAIN-CONTAINING PROTEIN-RELATED"/>
    <property type="match status" value="1"/>
</dbReference>
<keyword evidence="2 3" id="KW-0274">FAD</keyword>
<dbReference type="EMBL" id="ML994637">
    <property type="protein sequence ID" value="KAF2184657.1"/>
    <property type="molecule type" value="Genomic_DNA"/>
</dbReference>
<feature type="binding site" evidence="2">
    <location>
        <position position="101"/>
    </location>
    <ligand>
        <name>FAD</name>
        <dbReference type="ChEBI" id="CHEBI:57692"/>
    </ligand>
</feature>
<comment type="similarity">
    <text evidence="1 3">Belongs to the GMC oxidoreductase family.</text>
</comment>
<evidence type="ECO:0000259" key="4">
    <source>
        <dbReference type="PROSITE" id="PS00623"/>
    </source>
</evidence>
<keyword evidence="6" id="KW-1185">Reference proteome</keyword>
<comment type="cofactor">
    <cofactor evidence="2">
        <name>FAD</name>
        <dbReference type="ChEBI" id="CHEBI:57692"/>
    </cofactor>
</comment>
<dbReference type="Gene3D" id="3.50.50.60">
    <property type="entry name" value="FAD/NAD(P)-binding domain"/>
    <property type="match status" value="1"/>
</dbReference>
<evidence type="ECO:0000313" key="5">
    <source>
        <dbReference type="EMBL" id="KAF2184657.1"/>
    </source>
</evidence>
<feature type="domain" description="Glucose-methanol-choline oxidoreductase N-terminal" evidence="4">
    <location>
        <begin position="99"/>
        <end position="122"/>
    </location>
</feature>
<dbReference type="Proteomes" id="UP000800200">
    <property type="component" value="Unassembled WGS sequence"/>
</dbReference>
<protein>
    <submittedName>
        <fullName evidence="5">GMC oxidoreductase</fullName>
    </submittedName>
</protein>
<proteinExistence type="inferred from homology"/>
<dbReference type="Gene3D" id="3.30.560.10">
    <property type="entry name" value="Glucose Oxidase, domain 3"/>
    <property type="match status" value="1"/>
</dbReference>
<sequence>MAPPNSGPALCGIDEFIAHDFDYVIVGGGTAGLVVAARLSENPSVKVGVIEAGANRMDDKQVSTPALYPTMIGREEYDWCMSSVPQPNAGNKTYSMPRGKVLGGSSAINYLMYVRGSRKDYDSWAALGNKGWGWDDLLPYFRKHQTLDVPDPKALPADKQFMPHAAKEKYHGVSGPIHTSFNDHYMPLEEEFCKAAYEVGRSKKTLLDAWSGDHMGFYSSLGAVDRTGDPGTRSYAATGYLRPNVHRPNLRVLTEAQATKVLLQGGRAVGIKFLHYGKLYYVKAAKEIVLSTGVIHTPQLLELSGIGDPEVLGRAGVECVIENKSVGANFQDHVLGGMLFDLKDGVLSMDQLQNEEYAKAQHEIYEKAKKGPYGNPGMLMGFVIVNQLSDPTFANLQTFCIPCQLDLSAGSDQVQFFSAPPKGKNRVSLLICLEHPLSRGTVHISSSDPFKPPTIDPGYFRHEADAKILAAGLKWLDLVSKHPLVAKSLGERIQPPPNNSLETEEQRVEYVKNHISTQYHLIGTASMGEVVDDRLRVIDGKGRVVKGLRVVDASVFPGHVSGNIMASTYAVGEKGADIIKEDDGRYGLDTGVSTARL</sequence>
<dbReference type="Pfam" id="PF00732">
    <property type="entry name" value="GMC_oxred_N"/>
    <property type="match status" value="1"/>
</dbReference>
<dbReference type="InterPro" id="IPR012132">
    <property type="entry name" value="GMC_OxRdtase"/>
</dbReference>
<dbReference type="InterPro" id="IPR007867">
    <property type="entry name" value="GMC_OxRtase_C"/>
</dbReference>
<dbReference type="SUPFAM" id="SSF51905">
    <property type="entry name" value="FAD/NAD(P)-binding domain"/>
    <property type="match status" value="1"/>
</dbReference>
<dbReference type="GO" id="GO:0050660">
    <property type="term" value="F:flavin adenine dinucleotide binding"/>
    <property type="evidence" value="ECO:0007669"/>
    <property type="project" value="InterPro"/>
</dbReference>
<evidence type="ECO:0000256" key="3">
    <source>
        <dbReference type="RuleBase" id="RU003968"/>
    </source>
</evidence>
<dbReference type="SUPFAM" id="SSF54373">
    <property type="entry name" value="FAD-linked reductases, C-terminal domain"/>
    <property type="match status" value="1"/>
</dbReference>
<dbReference type="InterPro" id="IPR000172">
    <property type="entry name" value="GMC_OxRdtase_N"/>
</dbReference>
<dbReference type="AlphaFoldDB" id="A0A6A6DYA8"/>
<dbReference type="GO" id="GO:0016614">
    <property type="term" value="F:oxidoreductase activity, acting on CH-OH group of donors"/>
    <property type="evidence" value="ECO:0007669"/>
    <property type="project" value="InterPro"/>
</dbReference>
<gene>
    <name evidence="5" type="ORF">K469DRAFT_727147</name>
</gene>
<organism evidence="5 6">
    <name type="scientific">Zopfia rhizophila CBS 207.26</name>
    <dbReference type="NCBI Taxonomy" id="1314779"/>
    <lineage>
        <taxon>Eukaryota</taxon>
        <taxon>Fungi</taxon>
        <taxon>Dikarya</taxon>
        <taxon>Ascomycota</taxon>
        <taxon>Pezizomycotina</taxon>
        <taxon>Dothideomycetes</taxon>
        <taxon>Dothideomycetes incertae sedis</taxon>
        <taxon>Zopfiaceae</taxon>
        <taxon>Zopfia</taxon>
    </lineage>
</organism>
<dbReference type="PANTHER" id="PTHR11552">
    <property type="entry name" value="GLUCOSE-METHANOL-CHOLINE GMC OXIDOREDUCTASE"/>
    <property type="match status" value="1"/>
</dbReference>
<name>A0A6A6DYA8_9PEZI</name>
<keyword evidence="3" id="KW-0285">Flavoprotein</keyword>
<accession>A0A6A6DYA8</accession>
<dbReference type="PROSITE" id="PS00623">
    <property type="entry name" value="GMC_OXRED_1"/>
    <property type="match status" value="1"/>
</dbReference>